<gene>
    <name evidence="8" type="ORF">LX73_2069</name>
</gene>
<protein>
    <submittedName>
        <fullName evidence="8">TIGR00255 family protein</fullName>
    </submittedName>
</protein>
<dbReference type="Proteomes" id="UP000324595">
    <property type="component" value="Unassembled WGS sequence"/>
</dbReference>
<keyword evidence="4" id="KW-0378">Hydrolase</keyword>
<dbReference type="EMBL" id="VNHY01000003">
    <property type="protein sequence ID" value="TYP92706.1"/>
    <property type="molecule type" value="Genomic_DNA"/>
</dbReference>
<dbReference type="PANTHER" id="PTHR30636">
    <property type="entry name" value="UPF0701 PROTEIN YICC"/>
    <property type="match status" value="1"/>
</dbReference>
<feature type="domain" description="Endoribonuclease YicC-like N-terminal" evidence="6">
    <location>
        <begin position="2"/>
        <end position="157"/>
    </location>
</feature>
<evidence type="ECO:0000313" key="9">
    <source>
        <dbReference type="Proteomes" id="UP000324595"/>
    </source>
</evidence>
<evidence type="ECO:0000256" key="1">
    <source>
        <dbReference type="ARBA" id="ARBA00001968"/>
    </source>
</evidence>
<dbReference type="NCBIfam" id="TIGR00255">
    <property type="entry name" value="YicC/YloC family endoribonuclease"/>
    <property type="match status" value="1"/>
</dbReference>
<evidence type="ECO:0000256" key="4">
    <source>
        <dbReference type="ARBA" id="ARBA00022801"/>
    </source>
</evidence>
<evidence type="ECO:0000256" key="5">
    <source>
        <dbReference type="ARBA" id="ARBA00035648"/>
    </source>
</evidence>
<keyword evidence="3" id="KW-0255">Endonuclease</keyword>
<dbReference type="GO" id="GO:0016787">
    <property type="term" value="F:hydrolase activity"/>
    <property type="evidence" value="ECO:0007669"/>
    <property type="project" value="UniProtKB-KW"/>
</dbReference>
<name>A0A5D3YJT7_9BACT</name>
<dbReference type="InterPro" id="IPR013551">
    <property type="entry name" value="YicC-like_C"/>
</dbReference>
<reference evidence="8 9" key="1">
    <citation type="submission" date="2019-07" db="EMBL/GenBank/DDBJ databases">
        <title>Genomic Encyclopedia of Archaeal and Bacterial Type Strains, Phase II (KMG-II): from individual species to whole genera.</title>
        <authorList>
            <person name="Goeker M."/>
        </authorList>
    </citation>
    <scope>NUCLEOTIDE SEQUENCE [LARGE SCALE GENOMIC DNA]</scope>
    <source>
        <strain evidence="8 9">DSM 21935</strain>
    </source>
</reference>
<keyword evidence="2" id="KW-0540">Nuclease</keyword>
<comment type="caution">
    <text evidence="8">The sequence shown here is derived from an EMBL/GenBank/DDBJ whole genome shotgun (WGS) entry which is preliminary data.</text>
</comment>
<keyword evidence="9" id="KW-1185">Reference proteome</keyword>
<sequence length="293" mass="33671">MIRSMTGFGRGEASTGGIAVTAEVKTVNSRYLNISFRTPKYLQDKELELKELLQKHIERGKVTLSINVDKSDMGIPEVTFNENLVQGYRSMLDSLRETADIEEPIRLETLLEFSDIFESREQDEEMTEQIWSLTQQAVKSATEGLVSMRKQEGGQLYEDLSSRIDHIDKMLATIQDKVDGRSAEIKKDLQTRINELIESDKIDDDRLEMEVAVLVDKMDITEEIVRTRSHIKFFIETLNDEESTGRRLKFLSQEINREINTIGSKANDSEISRYVVQAKESLEQIKEQIQNVE</sequence>
<dbReference type="InterPro" id="IPR005229">
    <property type="entry name" value="YicC/YloC-like"/>
</dbReference>
<evidence type="ECO:0000256" key="2">
    <source>
        <dbReference type="ARBA" id="ARBA00022722"/>
    </source>
</evidence>
<evidence type="ECO:0000259" key="7">
    <source>
        <dbReference type="Pfam" id="PF08340"/>
    </source>
</evidence>
<dbReference type="RefSeq" id="WP_246138228.1">
    <property type="nucleotide sequence ID" value="NZ_VNHY01000003.1"/>
</dbReference>
<dbReference type="Pfam" id="PF08340">
    <property type="entry name" value="YicC-like_C"/>
    <property type="match status" value="1"/>
</dbReference>
<accession>A0A5D3YJT7</accession>
<dbReference type="AlphaFoldDB" id="A0A5D3YJT7"/>
<feature type="domain" description="Endoribonuclease YicC-like C-terminal" evidence="7">
    <location>
        <begin position="175"/>
        <end position="293"/>
    </location>
</feature>
<dbReference type="PANTHER" id="PTHR30636:SF3">
    <property type="entry name" value="UPF0701 PROTEIN YICC"/>
    <property type="match status" value="1"/>
</dbReference>
<evidence type="ECO:0000313" key="8">
    <source>
        <dbReference type="EMBL" id="TYP92706.1"/>
    </source>
</evidence>
<organism evidence="8 9">
    <name type="scientific">Fodinibius salinus</name>
    <dbReference type="NCBI Taxonomy" id="860790"/>
    <lineage>
        <taxon>Bacteria</taxon>
        <taxon>Pseudomonadati</taxon>
        <taxon>Balneolota</taxon>
        <taxon>Balneolia</taxon>
        <taxon>Balneolales</taxon>
        <taxon>Balneolaceae</taxon>
        <taxon>Fodinibius</taxon>
    </lineage>
</organism>
<dbReference type="Pfam" id="PF03755">
    <property type="entry name" value="YicC-like_N"/>
    <property type="match status" value="1"/>
</dbReference>
<proteinExistence type="inferred from homology"/>
<comment type="cofactor">
    <cofactor evidence="1">
        <name>a divalent metal cation</name>
        <dbReference type="ChEBI" id="CHEBI:60240"/>
    </cofactor>
</comment>
<dbReference type="GO" id="GO:0004521">
    <property type="term" value="F:RNA endonuclease activity"/>
    <property type="evidence" value="ECO:0007669"/>
    <property type="project" value="InterPro"/>
</dbReference>
<evidence type="ECO:0000256" key="3">
    <source>
        <dbReference type="ARBA" id="ARBA00022759"/>
    </source>
</evidence>
<evidence type="ECO:0000259" key="6">
    <source>
        <dbReference type="Pfam" id="PF03755"/>
    </source>
</evidence>
<dbReference type="InterPro" id="IPR013527">
    <property type="entry name" value="YicC-like_N"/>
</dbReference>
<comment type="similarity">
    <text evidence="5">Belongs to the YicC/YloC family.</text>
</comment>